<sequence length="353" mass="38886">MGSHRRRAEGDPVDSKPARLSDTEQAGIRLFEETLGYVYSAALRAAAAVGVADHLASGPKTVVELAQATGAHADNLNRVLRALAMRGVFHEDDRGRFELTPEAELLRSDVPGSLRSAVLTFTDKTFWNSHGELAHSVEHGDASFDKVFGTTFFDYFRDVESPETFYSGMQSKSDSENASIIRNLTFPAGATVVDVGGGYGGLLLEALRADDSLYGLLMDLGDHVVAGHRLGELGDDDRWELVTGDFFEECPPADVYLLKHIIHDWNDEQCVRILRNCRRAMRPGGRIVVLDTVIPPRNEPHLGKLFDIMVMSILPGRERTEEEFRALFDKAGLELTRVLDTGFAVSVVEAVAR</sequence>
<accession>A0A427T0E4</accession>
<dbReference type="PROSITE" id="PS51683">
    <property type="entry name" value="SAM_OMT_II"/>
    <property type="match status" value="1"/>
</dbReference>
<evidence type="ECO:0000313" key="8">
    <source>
        <dbReference type="EMBL" id="RSD10785.1"/>
    </source>
</evidence>
<gene>
    <name evidence="8" type="ORF">EIY87_39025</name>
</gene>
<dbReference type="AlphaFoldDB" id="A0A427T0E4"/>
<feature type="domain" description="O-methyltransferase C-terminal" evidence="6">
    <location>
        <begin position="132"/>
        <end position="333"/>
    </location>
</feature>
<feature type="active site" description="Proton acceptor" evidence="4">
    <location>
        <position position="263"/>
    </location>
</feature>
<keyword evidence="1 8" id="KW-0489">Methyltransferase</keyword>
<dbReference type="InterPro" id="IPR012967">
    <property type="entry name" value="COMT_dimerisation"/>
</dbReference>
<dbReference type="Gene3D" id="3.40.50.150">
    <property type="entry name" value="Vaccinia Virus protein VP39"/>
    <property type="match status" value="1"/>
</dbReference>
<dbReference type="InterPro" id="IPR001077">
    <property type="entry name" value="COMT_C"/>
</dbReference>
<dbReference type="InterPro" id="IPR036388">
    <property type="entry name" value="WH-like_DNA-bd_sf"/>
</dbReference>
<dbReference type="Pfam" id="PF00891">
    <property type="entry name" value="Methyltransf_2"/>
    <property type="match status" value="1"/>
</dbReference>
<dbReference type="Proteomes" id="UP000267081">
    <property type="component" value="Unassembled WGS sequence"/>
</dbReference>
<dbReference type="InterPro" id="IPR016461">
    <property type="entry name" value="COMT-like"/>
</dbReference>
<comment type="caution">
    <text evidence="8">The sequence shown here is derived from an EMBL/GenBank/DDBJ whole genome shotgun (WGS) entry which is preliminary data.</text>
</comment>
<evidence type="ECO:0000256" key="3">
    <source>
        <dbReference type="ARBA" id="ARBA00022691"/>
    </source>
</evidence>
<reference evidence="8 9" key="1">
    <citation type="submission" date="2018-12" db="EMBL/GenBank/DDBJ databases">
        <title>Amycolatopsis eburnea sp. nov. actinomycete associate with arbuscular mycorrhiza fungal spore.</title>
        <authorList>
            <person name="Lumyong S."/>
            <person name="Chaiya L."/>
        </authorList>
    </citation>
    <scope>NUCLEOTIDE SEQUENCE [LARGE SCALE GENOMIC DNA]</scope>
    <source>
        <strain evidence="8 9">GLM-1</strain>
    </source>
</reference>
<dbReference type="Pfam" id="PF08100">
    <property type="entry name" value="Dimerisation"/>
    <property type="match status" value="1"/>
</dbReference>
<evidence type="ECO:0000259" key="6">
    <source>
        <dbReference type="Pfam" id="PF00891"/>
    </source>
</evidence>
<dbReference type="OrthoDB" id="3804952at2"/>
<dbReference type="InterPro" id="IPR036390">
    <property type="entry name" value="WH_DNA-bd_sf"/>
</dbReference>
<protein>
    <submittedName>
        <fullName evidence="8">SAM-dependent methyltransferase</fullName>
    </submittedName>
</protein>
<dbReference type="PIRSF" id="PIRSF005739">
    <property type="entry name" value="O-mtase"/>
    <property type="match status" value="1"/>
</dbReference>
<dbReference type="PANTHER" id="PTHR43712:SF2">
    <property type="entry name" value="O-METHYLTRANSFERASE CICE"/>
    <property type="match status" value="1"/>
</dbReference>
<organism evidence="8 9">
    <name type="scientific">Amycolatopsis eburnea</name>
    <dbReference type="NCBI Taxonomy" id="2267691"/>
    <lineage>
        <taxon>Bacteria</taxon>
        <taxon>Bacillati</taxon>
        <taxon>Actinomycetota</taxon>
        <taxon>Actinomycetes</taxon>
        <taxon>Pseudonocardiales</taxon>
        <taxon>Pseudonocardiaceae</taxon>
        <taxon>Amycolatopsis</taxon>
    </lineage>
</organism>
<dbReference type="PANTHER" id="PTHR43712">
    <property type="entry name" value="PUTATIVE (AFU_ORTHOLOGUE AFUA_4G14580)-RELATED"/>
    <property type="match status" value="1"/>
</dbReference>
<evidence type="ECO:0000256" key="2">
    <source>
        <dbReference type="ARBA" id="ARBA00022679"/>
    </source>
</evidence>
<keyword evidence="2 8" id="KW-0808">Transferase</keyword>
<keyword evidence="9" id="KW-1185">Reference proteome</keyword>
<name>A0A427T0E4_9PSEU</name>
<dbReference type="SUPFAM" id="SSF53335">
    <property type="entry name" value="S-adenosyl-L-methionine-dependent methyltransferases"/>
    <property type="match status" value="1"/>
</dbReference>
<evidence type="ECO:0000256" key="4">
    <source>
        <dbReference type="PIRSR" id="PIRSR005739-1"/>
    </source>
</evidence>
<dbReference type="GO" id="GO:0008171">
    <property type="term" value="F:O-methyltransferase activity"/>
    <property type="evidence" value="ECO:0007669"/>
    <property type="project" value="InterPro"/>
</dbReference>
<dbReference type="SUPFAM" id="SSF46785">
    <property type="entry name" value="Winged helix' DNA-binding domain"/>
    <property type="match status" value="1"/>
</dbReference>
<evidence type="ECO:0000313" key="9">
    <source>
        <dbReference type="Proteomes" id="UP000267081"/>
    </source>
</evidence>
<feature type="domain" description="O-methyltransferase dimerisation" evidence="7">
    <location>
        <begin position="34"/>
        <end position="106"/>
    </location>
</feature>
<dbReference type="GO" id="GO:0046983">
    <property type="term" value="F:protein dimerization activity"/>
    <property type="evidence" value="ECO:0007669"/>
    <property type="project" value="InterPro"/>
</dbReference>
<evidence type="ECO:0000256" key="5">
    <source>
        <dbReference type="SAM" id="MobiDB-lite"/>
    </source>
</evidence>
<evidence type="ECO:0000256" key="1">
    <source>
        <dbReference type="ARBA" id="ARBA00022603"/>
    </source>
</evidence>
<dbReference type="Gene3D" id="1.10.10.10">
    <property type="entry name" value="Winged helix-like DNA-binding domain superfamily/Winged helix DNA-binding domain"/>
    <property type="match status" value="1"/>
</dbReference>
<dbReference type="GO" id="GO:0032259">
    <property type="term" value="P:methylation"/>
    <property type="evidence" value="ECO:0007669"/>
    <property type="project" value="UniProtKB-KW"/>
</dbReference>
<keyword evidence="3" id="KW-0949">S-adenosyl-L-methionine</keyword>
<dbReference type="EMBL" id="RSEC01000060">
    <property type="protein sequence ID" value="RSD10785.1"/>
    <property type="molecule type" value="Genomic_DNA"/>
</dbReference>
<evidence type="ECO:0000259" key="7">
    <source>
        <dbReference type="Pfam" id="PF08100"/>
    </source>
</evidence>
<dbReference type="InterPro" id="IPR029063">
    <property type="entry name" value="SAM-dependent_MTases_sf"/>
</dbReference>
<feature type="region of interest" description="Disordered" evidence="5">
    <location>
        <begin position="1"/>
        <end position="21"/>
    </location>
</feature>
<feature type="compositionally biased region" description="Basic and acidic residues" evidence="5">
    <location>
        <begin position="8"/>
        <end position="21"/>
    </location>
</feature>
<proteinExistence type="predicted"/>